<protein>
    <submittedName>
        <fullName evidence="1">Uncharacterized protein</fullName>
    </submittedName>
</protein>
<keyword evidence="2" id="KW-1185">Reference proteome</keyword>
<reference evidence="1 2" key="1">
    <citation type="journal article" date="2022" name="DNA Res.">
        <title>Chromosomal-level genome assembly of the orchid tree Bauhinia variegata (Leguminosae; Cercidoideae) supports the allotetraploid origin hypothesis of Bauhinia.</title>
        <authorList>
            <person name="Zhong Y."/>
            <person name="Chen Y."/>
            <person name="Zheng D."/>
            <person name="Pang J."/>
            <person name="Liu Y."/>
            <person name="Luo S."/>
            <person name="Meng S."/>
            <person name="Qian L."/>
            <person name="Wei D."/>
            <person name="Dai S."/>
            <person name="Zhou R."/>
        </authorList>
    </citation>
    <scope>NUCLEOTIDE SEQUENCE [LARGE SCALE GENOMIC DNA]</scope>
    <source>
        <strain evidence="1">BV-YZ2020</strain>
    </source>
</reference>
<dbReference type="EMBL" id="CM039435">
    <property type="protein sequence ID" value="KAI4317408.1"/>
    <property type="molecule type" value="Genomic_DNA"/>
</dbReference>
<name>A0ACB9M0F7_BAUVA</name>
<dbReference type="Proteomes" id="UP000828941">
    <property type="component" value="Chromosome 10"/>
</dbReference>
<proteinExistence type="predicted"/>
<gene>
    <name evidence="1" type="ORF">L6164_025277</name>
</gene>
<sequence>MYLNDFQDPELDLEDDDNGFSHSSQPPSCSQGHRVSFNLQTQQGGSICFLCFSNLISNPLSPTIHVTYALSQLSRALSEPQFLNSIITLHPHFLVSPLVNALSSFDDEPIASQLINVILALSDSADASVYGDFVARISNRLSSCALGWSYRQLYMYSEEIRGEILFVLYKISILESSSTEGDGRDILISFCPKLLYMVGDALMKTQSDDVRLNCVALLAVLARRHAFSEICAYENGSITLCGGDSSKETEDGPKESSLVTLIAEAIKGPLLSSDSQVQISTLDLLYHYLSSAGTSDKQIQILLEENIADYVFEILRLSGYKDPAVKMCLEVLYLLSTAEEAFKLRLVVGFSTLIPALCYVAEVPFHPVQCETLKLIFKCISGCPGTVSPSQLEELVIVLTKMLTKHSNGEMGMLPETFIMVCSVFVALIKSPSFYGALDLSKSIEEALKHATSTCLYVTERNTNQILNCLYLLKEAYTYTYEANSANSSKLELGSCILDICRENLLPGLVKGINDMEEEAVLGFLETFHSILLLDSNICALELAKALISSSWFSFSYGCLGLFTGDKMKYRIYLLLSSLMDVLLGNNSGQPIRDAALYLSSDPVDLLFLLGQRSKNSSEMRSCQSAVLLIMYTSSLYDERLADEKLVLASVEQYILVNSRDFQNGATDYMEVMRLVNLYSFLRGLDKTSCQLSYSQEAEAIIFQFINEEGWDLLSARIHPVSLKWLFQQENIIKSLCNQILKFSTSYSSEGADILLCGNYSLTFNVQTLGEIASNEDNYGARLLICLLTQLVEEEGQEHEIIAVLNLIATVIHVFPAASDQLCLHGIGTAIRTLCYSSRGCLTTILMSISVLVFNILSSVQPEMLSADRGLVAVTMKISEYFIPPETIDIMTSESLFVISILCLILHHSTNKAFEEASKPILFNTCIISMVNTVVSNACSKGPALLDHDMGTSSGETLVCVLILHYFAIKSLHATLSGIVEWQSFLDTRNPTEPLAFVGIRCHDLLRLLHFGSLVVKIIASYSLLELFTRISDQLNRNNIELKCTSKHLRSLKGILEGLVFYNDLRVATNCALCLSILVGWEKLAKETQLFGNSSWCRLITEEMSISLAAPCVTSRSFINSQNPAVHVVIALLKLHNVPGWMRSVFNDSCISGILENLAANTLSSEILVLFRELLKLDYLNTEQIATLNQLIQVRRKCMYTNNGQDSLATESQKVLTNPSDLGEVCEYLFHLMASETHLGMDSDWGNKRLYEEIELFFRTLTVDDDSR</sequence>
<comment type="caution">
    <text evidence="1">The sequence shown here is derived from an EMBL/GenBank/DDBJ whole genome shotgun (WGS) entry which is preliminary data.</text>
</comment>
<organism evidence="1 2">
    <name type="scientific">Bauhinia variegata</name>
    <name type="common">Purple orchid tree</name>
    <name type="synonym">Phanera variegata</name>
    <dbReference type="NCBI Taxonomy" id="167791"/>
    <lineage>
        <taxon>Eukaryota</taxon>
        <taxon>Viridiplantae</taxon>
        <taxon>Streptophyta</taxon>
        <taxon>Embryophyta</taxon>
        <taxon>Tracheophyta</taxon>
        <taxon>Spermatophyta</taxon>
        <taxon>Magnoliopsida</taxon>
        <taxon>eudicotyledons</taxon>
        <taxon>Gunneridae</taxon>
        <taxon>Pentapetalae</taxon>
        <taxon>rosids</taxon>
        <taxon>fabids</taxon>
        <taxon>Fabales</taxon>
        <taxon>Fabaceae</taxon>
        <taxon>Cercidoideae</taxon>
        <taxon>Cercideae</taxon>
        <taxon>Bauhiniinae</taxon>
        <taxon>Bauhinia</taxon>
    </lineage>
</organism>
<evidence type="ECO:0000313" key="1">
    <source>
        <dbReference type="EMBL" id="KAI4317408.1"/>
    </source>
</evidence>
<evidence type="ECO:0000313" key="2">
    <source>
        <dbReference type="Proteomes" id="UP000828941"/>
    </source>
</evidence>
<accession>A0ACB9M0F7</accession>